<dbReference type="AlphaFoldDB" id="A0AAE1Y3D8"/>
<keyword evidence="3" id="KW-1185">Reference proteome</keyword>
<reference evidence="2" key="2">
    <citation type="journal article" date="2024" name="Plant">
        <title>Genomic evolution and insights into agronomic trait innovations of Sesamum species.</title>
        <authorList>
            <person name="Miao H."/>
            <person name="Wang L."/>
            <person name="Qu L."/>
            <person name="Liu H."/>
            <person name="Sun Y."/>
            <person name="Le M."/>
            <person name="Wang Q."/>
            <person name="Wei S."/>
            <person name="Zheng Y."/>
            <person name="Lin W."/>
            <person name="Duan Y."/>
            <person name="Cao H."/>
            <person name="Xiong S."/>
            <person name="Wang X."/>
            <person name="Wei L."/>
            <person name="Li C."/>
            <person name="Ma Q."/>
            <person name="Ju M."/>
            <person name="Zhao R."/>
            <person name="Li G."/>
            <person name="Mu C."/>
            <person name="Tian Q."/>
            <person name="Mei H."/>
            <person name="Zhang T."/>
            <person name="Gao T."/>
            <person name="Zhang H."/>
        </authorList>
    </citation>
    <scope>NUCLEOTIDE SEQUENCE</scope>
    <source>
        <strain evidence="2">3651</strain>
    </source>
</reference>
<name>A0AAE1Y3D8_9LAMI</name>
<feature type="region of interest" description="Disordered" evidence="1">
    <location>
        <begin position="132"/>
        <end position="159"/>
    </location>
</feature>
<dbReference type="EMBL" id="JACGWO010000007">
    <property type="protein sequence ID" value="KAK4423010.1"/>
    <property type="molecule type" value="Genomic_DNA"/>
</dbReference>
<feature type="compositionally biased region" description="Pro residues" evidence="1">
    <location>
        <begin position="40"/>
        <end position="49"/>
    </location>
</feature>
<protein>
    <submittedName>
        <fullName evidence="2">Uncharacterized protein</fullName>
    </submittedName>
</protein>
<feature type="compositionally biased region" description="Basic and acidic residues" evidence="1">
    <location>
        <begin position="133"/>
        <end position="150"/>
    </location>
</feature>
<sequence>MASSSTVASPSNVSRPDQQQNFSPDAATVIPESTNCLTPADPPPPPTPAAPLVKRSYSNVVQHNSTTRLQFDLNRKAKKTFHEDECGTMRKVSYFKGDPEVERNDPIFVVNHDDALDRGLIVTKKVQEQNVGNKDKELASENNNRPKQELIDSNIMMEK</sequence>
<feature type="region of interest" description="Disordered" evidence="1">
    <location>
        <begin position="1"/>
        <end position="52"/>
    </location>
</feature>
<proteinExistence type="predicted"/>
<evidence type="ECO:0000256" key="1">
    <source>
        <dbReference type="SAM" id="MobiDB-lite"/>
    </source>
</evidence>
<reference evidence="2" key="1">
    <citation type="submission" date="2020-06" db="EMBL/GenBank/DDBJ databases">
        <authorList>
            <person name="Li T."/>
            <person name="Hu X."/>
            <person name="Zhang T."/>
            <person name="Song X."/>
            <person name="Zhang H."/>
            <person name="Dai N."/>
            <person name="Sheng W."/>
            <person name="Hou X."/>
            <person name="Wei L."/>
        </authorList>
    </citation>
    <scope>NUCLEOTIDE SEQUENCE</scope>
    <source>
        <strain evidence="2">3651</strain>
        <tissue evidence="2">Leaf</tissue>
    </source>
</reference>
<dbReference type="Proteomes" id="UP001293254">
    <property type="component" value="Unassembled WGS sequence"/>
</dbReference>
<gene>
    <name evidence="2" type="ORF">Salat_1883600</name>
</gene>
<comment type="caution">
    <text evidence="2">The sequence shown here is derived from an EMBL/GenBank/DDBJ whole genome shotgun (WGS) entry which is preliminary data.</text>
</comment>
<evidence type="ECO:0000313" key="3">
    <source>
        <dbReference type="Proteomes" id="UP001293254"/>
    </source>
</evidence>
<feature type="compositionally biased region" description="Low complexity" evidence="1">
    <location>
        <begin position="1"/>
        <end position="14"/>
    </location>
</feature>
<evidence type="ECO:0000313" key="2">
    <source>
        <dbReference type="EMBL" id="KAK4423010.1"/>
    </source>
</evidence>
<organism evidence="2 3">
    <name type="scientific">Sesamum alatum</name>
    <dbReference type="NCBI Taxonomy" id="300844"/>
    <lineage>
        <taxon>Eukaryota</taxon>
        <taxon>Viridiplantae</taxon>
        <taxon>Streptophyta</taxon>
        <taxon>Embryophyta</taxon>
        <taxon>Tracheophyta</taxon>
        <taxon>Spermatophyta</taxon>
        <taxon>Magnoliopsida</taxon>
        <taxon>eudicotyledons</taxon>
        <taxon>Gunneridae</taxon>
        <taxon>Pentapetalae</taxon>
        <taxon>asterids</taxon>
        <taxon>lamiids</taxon>
        <taxon>Lamiales</taxon>
        <taxon>Pedaliaceae</taxon>
        <taxon>Sesamum</taxon>
    </lineage>
</organism>
<accession>A0AAE1Y3D8</accession>